<comment type="caution">
    <text evidence="3">The sequence shown here is derived from an EMBL/GenBank/DDBJ whole genome shotgun (WGS) entry which is preliminary data.</text>
</comment>
<proteinExistence type="predicted"/>
<keyword evidence="2" id="KW-0812">Transmembrane</keyword>
<accession>A0ABW6S9U0</accession>
<name>A0ABW6S9U0_9NOCA</name>
<keyword evidence="4" id="KW-1185">Reference proteome</keyword>
<feature type="compositionally biased region" description="Pro residues" evidence="1">
    <location>
        <begin position="579"/>
        <end position="599"/>
    </location>
</feature>
<evidence type="ECO:0000256" key="2">
    <source>
        <dbReference type="SAM" id="Phobius"/>
    </source>
</evidence>
<feature type="region of interest" description="Disordered" evidence="1">
    <location>
        <begin position="168"/>
        <end position="656"/>
    </location>
</feature>
<feature type="compositionally biased region" description="Low complexity" evidence="1">
    <location>
        <begin position="371"/>
        <end position="382"/>
    </location>
</feature>
<feature type="compositionally biased region" description="Basic and acidic residues" evidence="1">
    <location>
        <begin position="19"/>
        <end position="28"/>
    </location>
</feature>
<reference evidence="3 4" key="1">
    <citation type="submission" date="2024-10" db="EMBL/GenBank/DDBJ databases">
        <title>The Natural Products Discovery Center: Release of the First 8490 Sequenced Strains for Exploring Actinobacteria Biosynthetic Diversity.</title>
        <authorList>
            <person name="Kalkreuter E."/>
            <person name="Kautsar S.A."/>
            <person name="Yang D."/>
            <person name="Bader C.D."/>
            <person name="Teijaro C.N."/>
            <person name="Fluegel L."/>
            <person name="Davis C.M."/>
            <person name="Simpson J.R."/>
            <person name="Lauterbach L."/>
            <person name="Steele A.D."/>
            <person name="Gui C."/>
            <person name="Meng S."/>
            <person name="Li G."/>
            <person name="Viehrig K."/>
            <person name="Ye F."/>
            <person name="Su P."/>
            <person name="Kiefer A.F."/>
            <person name="Nichols A."/>
            <person name="Cepeda A.J."/>
            <person name="Yan W."/>
            <person name="Fan B."/>
            <person name="Jiang Y."/>
            <person name="Adhikari A."/>
            <person name="Zheng C.-J."/>
            <person name="Schuster L."/>
            <person name="Cowan T.M."/>
            <person name="Smanski M.J."/>
            <person name="Chevrette M.G."/>
            <person name="De Carvalho L.P.S."/>
            <person name="Shen B."/>
        </authorList>
    </citation>
    <scope>NUCLEOTIDE SEQUENCE [LARGE SCALE GENOMIC DNA]</scope>
    <source>
        <strain evidence="3 4">NPDC002593</strain>
    </source>
</reference>
<dbReference type="Proteomes" id="UP001601992">
    <property type="component" value="Unassembled WGS sequence"/>
</dbReference>
<evidence type="ECO:0000313" key="4">
    <source>
        <dbReference type="Proteomes" id="UP001601992"/>
    </source>
</evidence>
<feature type="region of interest" description="Disordered" evidence="1">
    <location>
        <begin position="1"/>
        <end position="31"/>
    </location>
</feature>
<gene>
    <name evidence="3" type="ORF">ACFYXQ_35460</name>
</gene>
<protein>
    <submittedName>
        <fullName evidence="3">Uncharacterized protein</fullName>
    </submittedName>
</protein>
<feature type="compositionally biased region" description="Pro residues" evidence="1">
    <location>
        <begin position="646"/>
        <end position="656"/>
    </location>
</feature>
<feature type="transmembrane region" description="Helical" evidence="2">
    <location>
        <begin position="126"/>
        <end position="146"/>
    </location>
</feature>
<dbReference type="RefSeq" id="WP_387406275.1">
    <property type="nucleotide sequence ID" value="NZ_JBIAQY010000016.1"/>
</dbReference>
<feature type="compositionally biased region" description="Pro residues" evidence="1">
    <location>
        <begin position="489"/>
        <end position="509"/>
    </location>
</feature>
<evidence type="ECO:0000256" key="1">
    <source>
        <dbReference type="SAM" id="MobiDB-lite"/>
    </source>
</evidence>
<evidence type="ECO:0000313" key="3">
    <source>
        <dbReference type="EMBL" id="MFF3573075.1"/>
    </source>
</evidence>
<feature type="transmembrane region" description="Helical" evidence="2">
    <location>
        <begin position="70"/>
        <end position="87"/>
    </location>
</feature>
<feature type="transmembrane region" description="Helical" evidence="2">
    <location>
        <begin position="37"/>
        <end position="58"/>
    </location>
</feature>
<feature type="compositionally biased region" description="Pro residues" evidence="1">
    <location>
        <begin position="334"/>
        <end position="351"/>
    </location>
</feature>
<feature type="compositionally biased region" description="Basic and acidic residues" evidence="1">
    <location>
        <begin position="168"/>
        <end position="185"/>
    </location>
</feature>
<keyword evidence="2" id="KW-1133">Transmembrane helix</keyword>
<feature type="compositionally biased region" description="Basic and acidic residues" evidence="1">
    <location>
        <begin position="250"/>
        <end position="267"/>
    </location>
</feature>
<feature type="compositionally biased region" description="Pro residues" evidence="1">
    <location>
        <begin position="533"/>
        <end position="543"/>
    </location>
</feature>
<feature type="transmembrane region" description="Helical" evidence="2">
    <location>
        <begin position="94"/>
        <end position="114"/>
    </location>
</feature>
<organism evidence="3 4">
    <name type="scientific">Nocardia jiangxiensis</name>
    <dbReference type="NCBI Taxonomy" id="282685"/>
    <lineage>
        <taxon>Bacteria</taxon>
        <taxon>Bacillati</taxon>
        <taxon>Actinomycetota</taxon>
        <taxon>Actinomycetes</taxon>
        <taxon>Mycobacteriales</taxon>
        <taxon>Nocardiaceae</taxon>
        <taxon>Nocardia</taxon>
    </lineage>
</organism>
<dbReference type="EMBL" id="JBIAQY010000016">
    <property type="protein sequence ID" value="MFF3573075.1"/>
    <property type="molecule type" value="Genomic_DNA"/>
</dbReference>
<feature type="compositionally biased region" description="Low complexity" evidence="1">
    <location>
        <begin position="515"/>
        <end position="524"/>
    </location>
</feature>
<keyword evidence="2" id="KW-0472">Membrane</keyword>
<sequence length="656" mass="69131">MDNPHPPGNRPMSVAPDPGRGREPEPPRGRRHSLADVLAAVMLLLATLTYLGRLVWGLSQPGYEIQARDFGSLLAAIIAIPAGAMLVTGMKPAVGRLTGALGAGAMLLFNAVNLTGGSVDDVIGKYGTWAAIPIVATTTIAIIALYRASWSSEQQVVAADRRQDLDEEFVPRRREEDFDSPRYQDDYPAQSRRAEGPSRSAPVVEQSAGVIGAPAADDEDVLPPLAQRSPFGAPQRSAPEPLLAEPSPEPSEHVRPEPARPAPDRPTAEAAQEFAVPGERATQEYSSLQLPEMSLPESGPRNGPAEAFTSEPPMPPEQHEPEFAVSGPAGSAPHPQPTPPGEPQPPAPEPYVPERLAPQPAEPEPAGGGAPQQVPFAAAQTPPTEPFAQPDPALFHAATDGIPAVPPVDPPTAVLPRPDFTANPQQAGPPVVEPQQHNPANVEPERHDGFGTPPPFPPSSGEPFHPGHVIAPNMHAPETAPLNMGYPGAPQPPAPPEPQRPDVPSPPPHTGFGDGAPPYQGAPQPGTPVHQPFGPPQNSPYPPNDGQQGSLGLPPGTEPIPAQFAPRQPVLRQPGGFLAPPPVDPAPAPGWPQPGPGQPHPDGRRPQLHDVSSAERPGPREPQPPHTEDEAQPPAYLDHRQSPPKRLAPPPWAQEQ</sequence>
<feature type="compositionally biased region" description="Low complexity" evidence="1">
    <location>
        <begin position="237"/>
        <end position="246"/>
    </location>
</feature>